<name>A0A1C0ZWS2_9BACL</name>
<protein>
    <submittedName>
        <fullName evidence="1">Uncharacterized protein</fullName>
    </submittedName>
</protein>
<comment type="caution">
    <text evidence="1">The sequence shown here is derived from an EMBL/GenBank/DDBJ whole genome shotgun (WGS) entry which is preliminary data.</text>
</comment>
<keyword evidence="2" id="KW-1185">Reference proteome</keyword>
<dbReference type="RefSeq" id="WP_065856940.1">
    <property type="nucleotide sequence ID" value="NZ_LYPC01000027.1"/>
</dbReference>
<evidence type="ECO:0000313" key="1">
    <source>
        <dbReference type="EMBL" id="OCT12546.1"/>
    </source>
</evidence>
<evidence type="ECO:0000313" key="2">
    <source>
        <dbReference type="Proteomes" id="UP000093309"/>
    </source>
</evidence>
<dbReference type="SUPFAM" id="SSF52540">
    <property type="entry name" value="P-loop containing nucleoside triphosphate hydrolases"/>
    <property type="match status" value="1"/>
</dbReference>
<gene>
    <name evidence="1" type="ORF">A8709_32515</name>
</gene>
<dbReference type="AlphaFoldDB" id="A0A1C0ZWS2"/>
<sequence>MSAYENVELPLIYRRMTGKERDPLVLKLWKNRVFGGSQDASAFGIVRGQQQRVAIARGRDGRLLESV</sequence>
<organism evidence="1 2">
    <name type="scientific">Paenibacillus pectinilyticus</name>
    <dbReference type="NCBI Taxonomy" id="512399"/>
    <lineage>
        <taxon>Bacteria</taxon>
        <taxon>Bacillati</taxon>
        <taxon>Bacillota</taxon>
        <taxon>Bacilli</taxon>
        <taxon>Bacillales</taxon>
        <taxon>Paenibacillaceae</taxon>
        <taxon>Paenibacillus</taxon>
    </lineage>
</organism>
<reference evidence="2" key="1">
    <citation type="submission" date="2016-05" db="EMBL/GenBank/DDBJ databases">
        <title>Paenibacillus oryzae. sp. nov., isolated from the rice root.</title>
        <authorList>
            <person name="Zhang J."/>
            <person name="Zhang X."/>
        </authorList>
    </citation>
    <scope>NUCLEOTIDE SEQUENCE [LARGE SCALE GENOMIC DNA]</scope>
    <source>
        <strain evidence="2">KCTC13222</strain>
    </source>
</reference>
<dbReference type="InterPro" id="IPR027417">
    <property type="entry name" value="P-loop_NTPase"/>
</dbReference>
<accession>A0A1C0ZWS2</accession>
<dbReference type="Proteomes" id="UP000093309">
    <property type="component" value="Unassembled WGS sequence"/>
</dbReference>
<dbReference type="EMBL" id="LYPC01000027">
    <property type="protein sequence ID" value="OCT12546.1"/>
    <property type="molecule type" value="Genomic_DNA"/>
</dbReference>
<proteinExistence type="predicted"/>